<feature type="region of interest" description="Disordered" evidence="7">
    <location>
        <begin position="1"/>
        <end position="21"/>
    </location>
</feature>
<proteinExistence type="predicted"/>
<comment type="caution">
    <text evidence="10">The sequence shown here is derived from an EMBL/GenBank/DDBJ whole genome shotgun (WGS) entry which is preliminary data.</text>
</comment>
<keyword evidence="5" id="KW-0418">Kinase</keyword>
<dbReference type="Pfam" id="PF08376">
    <property type="entry name" value="NIT"/>
    <property type="match status" value="1"/>
</dbReference>
<organism evidence="10 11">
    <name type="scientific">Micromonospora humida</name>
    <dbReference type="NCBI Taxonomy" id="2809018"/>
    <lineage>
        <taxon>Bacteria</taxon>
        <taxon>Bacillati</taxon>
        <taxon>Actinomycetota</taxon>
        <taxon>Actinomycetes</taxon>
        <taxon>Micromonosporales</taxon>
        <taxon>Micromonosporaceae</taxon>
        <taxon>Micromonospora</taxon>
    </lineage>
</organism>
<dbReference type="InterPro" id="IPR036890">
    <property type="entry name" value="HATPase_C_sf"/>
</dbReference>
<evidence type="ECO:0000256" key="5">
    <source>
        <dbReference type="ARBA" id="ARBA00022777"/>
    </source>
</evidence>
<keyword evidence="4" id="KW-0808">Transferase</keyword>
<keyword evidence="8" id="KW-0812">Transmembrane</keyword>
<feature type="compositionally biased region" description="Polar residues" evidence="7">
    <location>
        <begin position="1077"/>
        <end position="1087"/>
    </location>
</feature>
<dbReference type="PROSITE" id="PS50109">
    <property type="entry name" value="HIS_KIN"/>
    <property type="match status" value="1"/>
</dbReference>
<feature type="transmembrane region" description="Helical" evidence="8">
    <location>
        <begin position="35"/>
        <end position="55"/>
    </location>
</feature>
<dbReference type="InterPro" id="IPR050980">
    <property type="entry name" value="2C_sensor_his_kinase"/>
</dbReference>
<evidence type="ECO:0000256" key="2">
    <source>
        <dbReference type="ARBA" id="ARBA00012438"/>
    </source>
</evidence>
<name>A0ABS2IT72_9ACTN</name>
<evidence type="ECO:0000256" key="1">
    <source>
        <dbReference type="ARBA" id="ARBA00000085"/>
    </source>
</evidence>
<dbReference type="RefSeq" id="WP_204924883.1">
    <property type="nucleotide sequence ID" value="NZ_JAFEUC010000004.1"/>
</dbReference>
<dbReference type="Gene3D" id="3.30.565.10">
    <property type="entry name" value="Histidine kinase-like ATPase, C-terminal domain"/>
    <property type="match status" value="1"/>
</dbReference>
<dbReference type="PANTHER" id="PTHR44936:SF9">
    <property type="entry name" value="SENSOR PROTEIN CREC"/>
    <property type="match status" value="1"/>
</dbReference>
<dbReference type="SMART" id="SM00387">
    <property type="entry name" value="HATPase_c"/>
    <property type="match status" value="1"/>
</dbReference>
<evidence type="ECO:0000256" key="7">
    <source>
        <dbReference type="SAM" id="MobiDB-lite"/>
    </source>
</evidence>
<feature type="region of interest" description="Disordered" evidence="7">
    <location>
        <begin position="895"/>
        <end position="1087"/>
    </location>
</feature>
<keyword evidence="11" id="KW-1185">Reference proteome</keyword>
<dbReference type="InterPro" id="IPR003594">
    <property type="entry name" value="HATPase_dom"/>
</dbReference>
<keyword evidence="3" id="KW-0597">Phosphoprotein</keyword>
<reference evidence="10 11" key="1">
    <citation type="submission" date="2021-02" db="EMBL/GenBank/DDBJ databases">
        <authorList>
            <person name="Ra J.-S."/>
        </authorList>
    </citation>
    <scope>NUCLEOTIDE SEQUENCE [LARGE SCALE GENOMIC DNA]</scope>
    <source>
        <strain evidence="10 11">MMS20-R1-14</strain>
    </source>
</reference>
<accession>A0ABS2IT72</accession>
<evidence type="ECO:0000313" key="10">
    <source>
        <dbReference type="EMBL" id="MBM7076915.1"/>
    </source>
</evidence>
<evidence type="ECO:0000256" key="8">
    <source>
        <dbReference type="SAM" id="Phobius"/>
    </source>
</evidence>
<feature type="compositionally biased region" description="Low complexity" evidence="7">
    <location>
        <begin position="924"/>
        <end position="949"/>
    </location>
</feature>
<dbReference type="SUPFAM" id="SSF55874">
    <property type="entry name" value="ATPase domain of HSP90 chaperone/DNA topoisomerase II/histidine kinase"/>
    <property type="match status" value="1"/>
</dbReference>
<feature type="transmembrane region" description="Helical" evidence="8">
    <location>
        <begin position="330"/>
        <end position="352"/>
    </location>
</feature>
<sequence length="1087" mass="114453">MSTGPTTLPEPGENARPERERRLPRLRDARIRSKLALILVVPVAAVIALATIRLVSTTEGAVDATQIRSLTALSIDVSALTQDLHKERMAAAAYLANPQLRPDDYNLRVRATGERINEYRAERADLGEVPSAVRDRLKVIDDHLRTLDATRQEVLDRRQMPVAEATLRYGVILTDLVSYGDTLAQLPGQESLADARRAVAAFSRAKSAVAEEEAVAYTALVGGRLDEEQFSSFVATLTSQQEALLGFALAADPTQRALVNSAVSGDAVGLADRVAADITRSVGQRSPVSAGDASAAIGAVNDLMRWTEIQLQDTLLTRSEQARSDVIQQAVIETVLVLLTLIVAITLAVVLARSLNHSLRRLREGALSVANHDLPDAVKRLQNMGSVGDGGVDEIVRQVRDPIRLTNRDEVGQVALAFNVVHREAVRVAAEQAALRTSVSAMFLNLARRSQTLVDRMIGELDAIERGEEDPKRLAQLFELDHLATRMRRNDENLLVLAGADSAVPRRDDALLVDVLRAAQSEVELYNRIEFGTVDTDISVAAHAVNDVVRLVAELLDNATRFSPPTTTVVADGRRIRDYVLIQIEDRGLGLTDEQLDSLNRRLAAPPTVDVAAFRLMGLAVVSRLASRYSIRVELRRNVEGGTVAQVTLPNATVVLPAHRGRDQAISRPRQPLAVEQPPAPAGIGGALNGARSASATLTDQWRNTPPAPAPWQPPVDARDTAPAVQFGGPVSAPPFAPAPTPATADSGFNAFSAGSPTVANPTIDPLPRRAAPGEPAPVLPTGPVAGAAPHPTESYGAGAMPFAGAPAAAPYAGAPAATPFAPAAAASFAPAAPPAAYAAPAAQPYTAPATSYAPPAPSTPVVARPDRPADSPIFREMEAVWFRSHGDDATAIFTRPRFDEEPPTAPARPNGATTPSRPPLPTRVPTAPTAAGTPTVTPAAPEAPAATGPVPPAATGPVPPAATGPVPPAATASPTYGTPPPAAPEAPATPPATDADAWRTAADDGWTRASQAAEPANAGTTRSGLPKRVPQAQLVPGGIEPKSGRDRSRRTPDEVRGLLSAYHRGVQRGRTAGADPNSTSTKETNR</sequence>
<comment type="catalytic activity">
    <reaction evidence="1">
        <text>ATP + protein L-histidine = ADP + protein N-phospho-L-histidine.</text>
        <dbReference type="EC" id="2.7.13.3"/>
    </reaction>
</comment>
<feature type="compositionally biased region" description="Basic and acidic residues" evidence="7">
    <location>
        <begin position="1043"/>
        <end position="1057"/>
    </location>
</feature>
<feature type="region of interest" description="Disordered" evidence="7">
    <location>
        <begin position="738"/>
        <end position="777"/>
    </location>
</feature>
<keyword evidence="8" id="KW-1133">Transmembrane helix</keyword>
<keyword evidence="6" id="KW-0902">Two-component regulatory system</keyword>
<protein>
    <recommendedName>
        <fullName evidence="2">histidine kinase</fullName>
        <ecNumber evidence="2">2.7.13.3</ecNumber>
    </recommendedName>
</protein>
<dbReference type="EMBL" id="JAFEUC010000004">
    <property type="protein sequence ID" value="MBM7076915.1"/>
    <property type="molecule type" value="Genomic_DNA"/>
</dbReference>
<evidence type="ECO:0000256" key="3">
    <source>
        <dbReference type="ARBA" id="ARBA00022553"/>
    </source>
</evidence>
<gene>
    <name evidence="10" type="ORF">JQX11_11190</name>
</gene>
<feature type="region of interest" description="Disordered" evidence="7">
    <location>
        <begin position="851"/>
        <end position="870"/>
    </location>
</feature>
<dbReference type="InterPro" id="IPR005467">
    <property type="entry name" value="His_kinase_dom"/>
</dbReference>
<feature type="compositionally biased region" description="Pro residues" evidence="7">
    <location>
        <begin position="978"/>
        <end position="991"/>
    </location>
</feature>
<feature type="compositionally biased region" description="Low complexity" evidence="7">
    <location>
        <begin position="992"/>
        <end position="1001"/>
    </location>
</feature>
<dbReference type="Gene3D" id="6.10.340.10">
    <property type="match status" value="1"/>
</dbReference>
<keyword evidence="8" id="KW-0472">Membrane</keyword>
<dbReference type="Proteomes" id="UP001518872">
    <property type="component" value="Unassembled WGS sequence"/>
</dbReference>
<feature type="domain" description="Histidine kinase" evidence="9">
    <location>
        <begin position="548"/>
        <end position="653"/>
    </location>
</feature>
<dbReference type="Pfam" id="PF02518">
    <property type="entry name" value="HATPase_c"/>
    <property type="match status" value="1"/>
</dbReference>
<evidence type="ECO:0000259" key="9">
    <source>
        <dbReference type="PROSITE" id="PS50109"/>
    </source>
</evidence>
<dbReference type="EC" id="2.7.13.3" evidence="2"/>
<dbReference type="InterPro" id="IPR013587">
    <property type="entry name" value="Nitrate/nitrite_sensing"/>
</dbReference>
<evidence type="ECO:0000256" key="4">
    <source>
        <dbReference type="ARBA" id="ARBA00022679"/>
    </source>
</evidence>
<dbReference type="PANTHER" id="PTHR44936">
    <property type="entry name" value="SENSOR PROTEIN CREC"/>
    <property type="match status" value="1"/>
</dbReference>
<feature type="compositionally biased region" description="Pro residues" evidence="7">
    <location>
        <begin position="950"/>
        <end position="969"/>
    </location>
</feature>
<evidence type="ECO:0000256" key="6">
    <source>
        <dbReference type="ARBA" id="ARBA00023012"/>
    </source>
</evidence>
<evidence type="ECO:0000313" key="11">
    <source>
        <dbReference type="Proteomes" id="UP001518872"/>
    </source>
</evidence>